<gene>
    <name evidence="2" type="ORF">UFOPK3522_01682</name>
</gene>
<name>A0A6J6A1P2_9ZZZZ</name>
<dbReference type="PROSITE" id="PS51379">
    <property type="entry name" value="4FE4S_FER_2"/>
    <property type="match status" value="1"/>
</dbReference>
<dbReference type="EMBL" id="CAESAO010000219">
    <property type="protein sequence ID" value="CAB4347416.1"/>
    <property type="molecule type" value="Genomic_DNA"/>
</dbReference>
<sequence length="80" mass="8482">MRAEGIFIAVEVEDGAAADQALAAKLTEVCPVDIFAVASSGELELVDKNIDECVLCRLCLDAAPEGAVTIIKRYDNDAQL</sequence>
<accession>A0A6J6A1P2</accession>
<evidence type="ECO:0000259" key="1">
    <source>
        <dbReference type="PROSITE" id="PS51379"/>
    </source>
</evidence>
<protein>
    <submittedName>
        <fullName evidence="2">Unannotated protein</fullName>
    </submittedName>
</protein>
<organism evidence="2">
    <name type="scientific">freshwater metagenome</name>
    <dbReference type="NCBI Taxonomy" id="449393"/>
    <lineage>
        <taxon>unclassified sequences</taxon>
        <taxon>metagenomes</taxon>
        <taxon>ecological metagenomes</taxon>
    </lineage>
</organism>
<dbReference type="Gene3D" id="3.30.70.20">
    <property type="match status" value="1"/>
</dbReference>
<proteinExistence type="predicted"/>
<dbReference type="InterPro" id="IPR017896">
    <property type="entry name" value="4Fe4S_Fe-S-bd"/>
</dbReference>
<feature type="domain" description="4Fe-4S ferredoxin-type" evidence="1">
    <location>
        <begin position="41"/>
        <end position="73"/>
    </location>
</feature>
<reference evidence="2" key="1">
    <citation type="submission" date="2020-05" db="EMBL/GenBank/DDBJ databases">
        <authorList>
            <person name="Chiriac C."/>
            <person name="Salcher M."/>
            <person name="Ghai R."/>
            <person name="Kavagutti S V."/>
        </authorList>
    </citation>
    <scope>NUCLEOTIDE SEQUENCE</scope>
</reference>
<evidence type="ECO:0000313" key="2">
    <source>
        <dbReference type="EMBL" id="CAB4347416.1"/>
    </source>
</evidence>
<dbReference type="AlphaFoldDB" id="A0A6J6A1P2"/>
<dbReference type="SUPFAM" id="SSF54862">
    <property type="entry name" value="4Fe-4S ferredoxins"/>
    <property type="match status" value="1"/>
</dbReference>